<keyword evidence="1" id="KW-0963">Cytoplasm</keyword>
<comment type="subcellular location">
    <subcellularLocation>
        <location evidence="1">Cytoplasm</location>
    </subcellularLocation>
</comment>
<dbReference type="PANTHER" id="PTHR11846:SF0">
    <property type="entry name" value="ADENYLOSUCCINATE SYNTHETASE"/>
    <property type="match status" value="1"/>
</dbReference>
<dbReference type="SUPFAM" id="SSF52540">
    <property type="entry name" value="P-loop containing nucleoside triphosphate hydrolases"/>
    <property type="match status" value="1"/>
</dbReference>
<proteinExistence type="inferred from homology"/>
<feature type="binding site" evidence="1">
    <location>
        <begin position="12"/>
        <end position="14"/>
    </location>
    <ligand>
        <name>GTP</name>
        <dbReference type="ChEBI" id="CHEBI:37565"/>
    </ligand>
</feature>
<reference evidence="2 3" key="2">
    <citation type="submission" date="2018-11" db="EMBL/GenBank/DDBJ databases">
        <authorList>
            <consortium name="Pathogen Informatics"/>
        </authorList>
    </citation>
    <scope>NUCLEOTIDE SEQUENCE [LARGE SCALE GENOMIC DNA]</scope>
    <source>
        <strain evidence="2 3">Egypt</strain>
    </source>
</reference>
<dbReference type="GO" id="GO:0046040">
    <property type="term" value="P:IMP metabolic process"/>
    <property type="evidence" value="ECO:0007669"/>
    <property type="project" value="TreeGrafter"/>
</dbReference>
<dbReference type="Gene3D" id="3.90.170.10">
    <property type="entry name" value="Adenylosuccinate Synthetase, subunit A, domain 3"/>
    <property type="match status" value="1"/>
</dbReference>
<keyword evidence="1" id="KW-0658">Purine biosynthesis</keyword>
<organism evidence="4">
    <name type="scientific">Echinostoma caproni</name>
    <dbReference type="NCBI Taxonomy" id="27848"/>
    <lineage>
        <taxon>Eukaryota</taxon>
        <taxon>Metazoa</taxon>
        <taxon>Spiralia</taxon>
        <taxon>Lophotrochozoa</taxon>
        <taxon>Platyhelminthes</taxon>
        <taxon>Trematoda</taxon>
        <taxon>Digenea</taxon>
        <taxon>Plagiorchiida</taxon>
        <taxon>Echinostomata</taxon>
        <taxon>Echinostomatoidea</taxon>
        <taxon>Echinostomatidae</taxon>
        <taxon>Echinostoma</taxon>
    </lineage>
</organism>
<gene>
    <name evidence="2" type="ORF">ECPE_LOCUS16370</name>
</gene>
<evidence type="ECO:0000313" key="2">
    <source>
        <dbReference type="EMBL" id="VDP93642.1"/>
    </source>
</evidence>
<comment type="similarity">
    <text evidence="1">Belongs to the adenylosuccinate synthetase family.</text>
</comment>
<dbReference type="InterPro" id="IPR042111">
    <property type="entry name" value="Adenylosuccinate_synth_dom3"/>
</dbReference>
<evidence type="ECO:0000313" key="4">
    <source>
        <dbReference type="WBParaSite" id="ECPE_0001641301-mRNA-1"/>
    </source>
</evidence>
<dbReference type="HAMAP" id="MF_00011">
    <property type="entry name" value="Adenylosucc_synth"/>
    <property type="match status" value="1"/>
</dbReference>
<keyword evidence="1" id="KW-0342">GTP-binding</keyword>
<evidence type="ECO:0000256" key="1">
    <source>
        <dbReference type="HAMAP-Rule" id="MF_03125"/>
    </source>
</evidence>
<comment type="subunit">
    <text evidence="1">Homodimer.</text>
</comment>
<reference evidence="4" key="1">
    <citation type="submission" date="2016-06" db="UniProtKB">
        <authorList>
            <consortium name="WormBaseParasite"/>
        </authorList>
    </citation>
    <scope>IDENTIFICATION</scope>
</reference>
<dbReference type="WBParaSite" id="ECPE_0001641301-mRNA-1">
    <property type="protein sequence ID" value="ECPE_0001641301-mRNA-1"/>
    <property type="gene ID" value="ECPE_0001641301"/>
</dbReference>
<dbReference type="GO" id="GO:0005525">
    <property type="term" value="F:GTP binding"/>
    <property type="evidence" value="ECO:0007669"/>
    <property type="project" value="UniProtKB-UniRule"/>
</dbReference>
<dbReference type="InterPro" id="IPR001114">
    <property type="entry name" value="Adenylosuccinate_synthetase"/>
</dbReference>
<feature type="binding site" evidence="1">
    <location>
        <begin position="96"/>
        <end position="98"/>
    </location>
    <ligand>
        <name>GTP</name>
        <dbReference type="ChEBI" id="CHEBI:37565"/>
    </ligand>
</feature>
<keyword evidence="1" id="KW-0479">Metal-binding</keyword>
<comment type="cofactor">
    <cofactor evidence="1">
        <name>Mg(2+)</name>
        <dbReference type="ChEBI" id="CHEBI:18420"/>
    </cofactor>
    <text evidence="1">Binds 1 Mg(2+) ion per subunit.</text>
</comment>
<dbReference type="EMBL" id="UZAN01064054">
    <property type="protein sequence ID" value="VDP93642.1"/>
    <property type="molecule type" value="Genomic_DNA"/>
</dbReference>
<dbReference type="SMART" id="SM00788">
    <property type="entry name" value="Adenylsucc_synt"/>
    <property type="match status" value="1"/>
</dbReference>
<dbReference type="Proteomes" id="UP000272942">
    <property type="component" value="Unassembled WGS sequence"/>
</dbReference>
<dbReference type="UniPathway" id="UPA00075">
    <property type="reaction ID" value="UER00335"/>
</dbReference>
<comment type="pathway">
    <text evidence="1">Purine metabolism; AMP biosynthesis via de novo pathway; AMP from IMP: step 1/2.</text>
</comment>
<keyword evidence="1" id="KW-0436">Ligase</keyword>
<comment type="caution">
    <text evidence="1">Lacks conserved residue(s) required for the propagation of feature annotation.</text>
</comment>
<dbReference type="InterPro" id="IPR027417">
    <property type="entry name" value="P-loop_NTPase"/>
</dbReference>
<keyword evidence="1" id="KW-0547">Nucleotide-binding</keyword>
<protein>
    <recommendedName>
        <fullName evidence="1">Adenylosuccinate synthetase</fullName>
        <shortName evidence="1">AMPSase</shortName>
        <shortName evidence="1">AdSS</shortName>
        <ecNumber evidence="1">6.3.4.4</ecNumber>
    </recommendedName>
    <alternativeName>
        <fullName evidence="1">IMP--aspartate ligase</fullName>
    </alternativeName>
</protein>
<accession>A0A183BAY5</accession>
<dbReference type="PANTHER" id="PTHR11846">
    <property type="entry name" value="ADENYLOSUCCINATE SYNTHETASE"/>
    <property type="match status" value="1"/>
</dbReference>
<dbReference type="GO" id="GO:0004019">
    <property type="term" value="F:adenylosuccinate synthase activity"/>
    <property type="evidence" value="ECO:0007669"/>
    <property type="project" value="UniProtKB-UniRule"/>
</dbReference>
<name>A0A183BAY5_9TREM</name>
<sequence>MVNHFTALALTKLDVLDELKEVRIGYSYIDNQTGCELEQFPADLSVLNNVTVVYETMPGWSQSTRGCRNFTDLPPEAQAYVEAVERLCGVPIRWVGTGASRDSMIVRSSSHAHHVSTIDPTSQHVS</sequence>
<dbReference type="Pfam" id="PF00709">
    <property type="entry name" value="Adenylsucc_synt"/>
    <property type="match status" value="1"/>
</dbReference>
<dbReference type="GO" id="GO:0044208">
    <property type="term" value="P:'de novo' AMP biosynthetic process"/>
    <property type="evidence" value="ECO:0007669"/>
    <property type="project" value="UniProtKB-UniRule"/>
</dbReference>
<dbReference type="GO" id="GO:0005737">
    <property type="term" value="C:cytoplasm"/>
    <property type="evidence" value="ECO:0007669"/>
    <property type="project" value="UniProtKB-SubCell"/>
</dbReference>
<comment type="catalytic activity">
    <reaction evidence="1">
        <text>IMP + L-aspartate + GTP = N(6)-(1,2-dicarboxyethyl)-AMP + GDP + phosphate + 2 H(+)</text>
        <dbReference type="Rhea" id="RHEA:15753"/>
        <dbReference type="ChEBI" id="CHEBI:15378"/>
        <dbReference type="ChEBI" id="CHEBI:29991"/>
        <dbReference type="ChEBI" id="CHEBI:37565"/>
        <dbReference type="ChEBI" id="CHEBI:43474"/>
        <dbReference type="ChEBI" id="CHEBI:57567"/>
        <dbReference type="ChEBI" id="CHEBI:58053"/>
        <dbReference type="ChEBI" id="CHEBI:58189"/>
        <dbReference type="EC" id="6.3.4.4"/>
    </reaction>
</comment>
<comment type="function">
    <text evidence="1">Plays an important role in the de novo pathway and in the salvage pathway of purine nucleotide biosynthesis. Catalyzes the first commited step in the biosynthesis of AMP from IMP.</text>
</comment>
<keyword evidence="1" id="KW-0460">Magnesium</keyword>
<dbReference type="GO" id="GO:0000287">
    <property type="term" value="F:magnesium ion binding"/>
    <property type="evidence" value="ECO:0007669"/>
    <property type="project" value="UniProtKB-UniRule"/>
</dbReference>
<dbReference type="AlphaFoldDB" id="A0A183BAY5"/>
<keyword evidence="3" id="KW-1185">Reference proteome</keyword>
<dbReference type="EC" id="6.3.4.4" evidence="1"/>
<dbReference type="OrthoDB" id="10265645at2759"/>
<evidence type="ECO:0000313" key="3">
    <source>
        <dbReference type="Proteomes" id="UP000272942"/>
    </source>
</evidence>